<reference evidence="3" key="1">
    <citation type="submission" date="2020-11" db="EMBL/GenBank/DDBJ databases">
        <title>Kefir isolates.</title>
        <authorList>
            <person name="Marcisauskas S."/>
            <person name="Kim Y."/>
            <person name="Blasche S."/>
        </authorList>
    </citation>
    <scope>NUCLEOTIDE SEQUENCE</scope>
    <source>
        <strain evidence="3">Olga-1</strain>
    </source>
</reference>
<accession>A0A9P6WLB7</accession>
<evidence type="ECO:0000313" key="4">
    <source>
        <dbReference type="Proteomes" id="UP000697127"/>
    </source>
</evidence>
<gene>
    <name evidence="3" type="ORF">C6P40_005490</name>
</gene>
<feature type="region of interest" description="Disordered" evidence="1">
    <location>
        <begin position="132"/>
        <end position="168"/>
    </location>
</feature>
<comment type="caution">
    <text evidence="3">The sequence shown here is derived from an EMBL/GenBank/DDBJ whole genome shotgun (WGS) entry which is preliminary data.</text>
</comment>
<dbReference type="EMBL" id="PUHW01000098">
    <property type="protein sequence ID" value="KAG0689155.1"/>
    <property type="molecule type" value="Genomic_DNA"/>
</dbReference>
<protein>
    <submittedName>
        <fullName evidence="3">Uncharacterized protein</fullName>
    </submittedName>
</protein>
<proteinExistence type="predicted"/>
<name>A0A9P6WLB7_9ASCO</name>
<dbReference type="OrthoDB" id="3998229at2759"/>
<evidence type="ECO:0000256" key="1">
    <source>
        <dbReference type="SAM" id="MobiDB-lite"/>
    </source>
</evidence>
<dbReference type="AlphaFoldDB" id="A0A9P6WLB7"/>
<evidence type="ECO:0000256" key="2">
    <source>
        <dbReference type="SAM" id="Phobius"/>
    </source>
</evidence>
<dbReference type="Proteomes" id="UP000697127">
    <property type="component" value="Unassembled WGS sequence"/>
</dbReference>
<keyword evidence="2" id="KW-1133">Transmembrane helix</keyword>
<feature type="transmembrane region" description="Helical" evidence="2">
    <location>
        <begin position="45"/>
        <end position="63"/>
    </location>
</feature>
<keyword evidence="4" id="KW-1185">Reference proteome</keyword>
<keyword evidence="2" id="KW-0812">Transmembrane</keyword>
<evidence type="ECO:0000313" key="3">
    <source>
        <dbReference type="EMBL" id="KAG0689155.1"/>
    </source>
</evidence>
<sequence>MSNKKYDIPYSLKPSKKGKKSKYASYIEDNDTFANRFLSSPGKKLLAYIIFFAIFAYVFISALRGSKHPESVDYELDLEFSNNRKKNLIDETILDSNDDNYNDNSVNSGTESNIDSIDIEIDTIDLLDSDEGELPLGSNDEKSEQNLKKKNKNNNKINDKNAGKFDNDAFNDELSDQISSGNEKLNANKAKWDKINLLENKKREADRARRNKKIVDEQLIDEVDKMERLREKGRNKNAIKGEEI</sequence>
<feature type="compositionally biased region" description="Basic and acidic residues" evidence="1">
    <location>
        <begin position="157"/>
        <end position="167"/>
    </location>
</feature>
<organism evidence="3 4">
    <name type="scientific">Pichia californica</name>
    <dbReference type="NCBI Taxonomy" id="460514"/>
    <lineage>
        <taxon>Eukaryota</taxon>
        <taxon>Fungi</taxon>
        <taxon>Dikarya</taxon>
        <taxon>Ascomycota</taxon>
        <taxon>Saccharomycotina</taxon>
        <taxon>Pichiomycetes</taxon>
        <taxon>Pichiales</taxon>
        <taxon>Pichiaceae</taxon>
        <taxon>Pichia</taxon>
    </lineage>
</organism>
<keyword evidence="2" id="KW-0472">Membrane</keyword>